<protein>
    <submittedName>
        <fullName evidence="6">Unannotated protein</fullName>
    </submittedName>
</protein>
<name>A0A6J6D5V5_9ZZZZ</name>
<proteinExistence type="inferred from homology"/>
<keyword evidence="4" id="KW-0378">Hydrolase</keyword>
<keyword evidence="3" id="KW-0479">Metal-binding</keyword>
<gene>
    <name evidence="6" type="ORF">UFOPK1581_00688</name>
</gene>
<feature type="domain" description="Peptidase M24" evidence="5">
    <location>
        <begin position="16"/>
        <end position="254"/>
    </location>
</feature>
<dbReference type="InterPro" id="IPR001714">
    <property type="entry name" value="Pept_M24_MAP"/>
</dbReference>
<accession>A0A6J6D5V5</accession>
<evidence type="ECO:0000256" key="4">
    <source>
        <dbReference type="ARBA" id="ARBA00022801"/>
    </source>
</evidence>
<dbReference type="PRINTS" id="PR00599">
    <property type="entry name" value="MAPEPTIDASE"/>
</dbReference>
<dbReference type="PANTHER" id="PTHR43330:SF27">
    <property type="entry name" value="METHIONINE AMINOPEPTIDASE"/>
    <property type="match status" value="1"/>
</dbReference>
<dbReference type="NCBIfam" id="TIGR00500">
    <property type="entry name" value="met_pdase_I"/>
    <property type="match status" value="1"/>
</dbReference>
<evidence type="ECO:0000256" key="1">
    <source>
        <dbReference type="ARBA" id="ARBA00022438"/>
    </source>
</evidence>
<dbReference type="GO" id="GO:0006508">
    <property type="term" value="P:proteolysis"/>
    <property type="evidence" value="ECO:0007669"/>
    <property type="project" value="UniProtKB-KW"/>
</dbReference>
<evidence type="ECO:0000259" key="5">
    <source>
        <dbReference type="Pfam" id="PF00557"/>
    </source>
</evidence>
<evidence type="ECO:0000256" key="2">
    <source>
        <dbReference type="ARBA" id="ARBA00022670"/>
    </source>
</evidence>
<dbReference type="InterPro" id="IPR036005">
    <property type="entry name" value="Creatinase/aminopeptidase-like"/>
</dbReference>
<dbReference type="PANTHER" id="PTHR43330">
    <property type="entry name" value="METHIONINE AMINOPEPTIDASE"/>
    <property type="match status" value="1"/>
</dbReference>
<sequence length="282" mass="29454">MSRSDFELKTPQQFVAMRKAGLITAKALEAVKKACVAGVSTLELDAIANETIVSFGAESNFQLVAGYNHTICASVNHEVVHGIPAPERILEAGDIISVDCGAQIDGWNGDSAITIVVPDASGTLPDSDLVRSRLALSDATDGSLWAGIAALAKAERLGEVGAAIEDYVASLGNYGILEDYVGHGIGRSMHEEPPVYNFRTKLLGPKVTPGLAVAIEPMVTQGSNKTKVLSDGWTVVSKDSSDASHWEHSVAVTESGVWVLTALDGGKSRLESLGVPFGGLGA</sequence>
<dbReference type="GO" id="GO:0005829">
    <property type="term" value="C:cytosol"/>
    <property type="evidence" value="ECO:0007669"/>
    <property type="project" value="TreeGrafter"/>
</dbReference>
<dbReference type="HAMAP" id="MF_01974">
    <property type="entry name" value="MetAP_1"/>
    <property type="match status" value="1"/>
</dbReference>
<organism evidence="6">
    <name type="scientific">freshwater metagenome</name>
    <dbReference type="NCBI Taxonomy" id="449393"/>
    <lineage>
        <taxon>unclassified sequences</taxon>
        <taxon>metagenomes</taxon>
        <taxon>ecological metagenomes</taxon>
    </lineage>
</organism>
<dbReference type="SUPFAM" id="SSF55920">
    <property type="entry name" value="Creatinase/aminopeptidase"/>
    <property type="match status" value="1"/>
</dbReference>
<dbReference type="EMBL" id="CAEZTB010000116">
    <property type="protein sequence ID" value="CAB4559330.1"/>
    <property type="molecule type" value="Genomic_DNA"/>
</dbReference>
<dbReference type="AlphaFoldDB" id="A0A6J6D5V5"/>
<evidence type="ECO:0000313" key="6">
    <source>
        <dbReference type="EMBL" id="CAB4559330.1"/>
    </source>
</evidence>
<evidence type="ECO:0000256" key="3">
    <source>
        <dbReference type="ARBA" id="ARBA00022723"/>
    </source>
</evidence>
<dbReference type="Gene3D" id="3.90.230.10">
    <property type="entry name" value="Creatinase/methionine aminopeptidase superfamily"/>
    <property type="match status" value="1"/>
</dbReference>
<reference evidence="6" key="1">
    <citation type="submission" date="2020-05" db="EMBL/GenBank/DDBJ databases">
        <authorList>
            <person name="Chiriac C."/>
            <person name="Salcher M."/>
            <person name="Ghai R."/>
            <person name="Kavagutti S V."/>
        </authorList>
    </citation>
    <scope>NUCLEOTIDE SEQUENCE</scope>
</reference>
<keyword evidence="1" id="KW-0031">Aminopeptidase</keyword>
<dbReference type="Pfam" id="PF00557">
    <property type="entry name" value="Peptidase_M24"/>
    <property type="match status" value="1"/>
</dbReference>
<dbReference type="GO" id="GO:0070006">
    <property type="term" value="F:metalloaminopeptidase activity"/>
    <property type="evidence" value="ECO:0007669"/>
    <property type="project" value="InterPro"/>
</dbReference>
<dbReference type="GO" id="GO:0046872">
    <property type="term" value="F:metal ion binding"/>
    <property type="evidence" value="ECO:0007669"/>
    <property type="project" value="UniProtKB-KW"/>
</dbReference>
<dbReference type="InterPro" id="IPR000994">
    <property type="entry name" value="Pept_M24"/>
</dbReference>
<dbReference type="CDD" id="cd01086">
    <property type="entry name" value="MetAP1"/>
    <property type="match status" value="1"/>
</dbReference>
<dbReference type="PROSITE" id="PS00680">
    <property type="entry name" value="MAP_1"/>
    <property type="match status" value="1"/>
</dbReference>
<dbReference type="InterPro" id="IPR002467">
    <property type="entry name" value="Pept_M24A_MAP1"/>
</dbReference>
<keyword evidence="2" id="KW-0645">Protease</keyword>